<dbReference type="InterPro" id="IPR002073">
    <property type="entry name" value="PDEase_catalytic_dom"/>
</dbReference>
<evidence type="ECO:0000313" key="5">
    <source>
        <dbReference type="Proteomes" id="UP000030765"/>
    </source>
</evidence>
<dbReference type="PROSITE" id="PS51845">
    <property type="entry name" value="PDEASE_I_2"/>
    <property type="match status" value="1"/>
</dbReference>
<dbReference type="EMBL" id="ATLV01013149">
    <property type="status" value="NOT_ANNOTATED_CDS"/>
    <property type="molecule type" value="Genomic_DNA"/>
</dbReference>
<dbReference type="EMBL" id="KE524842">
    <property type="protein sequence ID" value="KFB37326.1"/>
    <property type="molecule type" value="Genomic_DNA"/>
</dbReference>
<feature type="region of interest" description="Disordered" evidence="1">
    <location>
        <begin position="19"/>
        <end position="38"/>
    </location>
</feature>
<sequence length="144" mass="16955">MRFSLWFLGKLEKHLPLRKSLSSRPRGPPHRKTSLPKHTDVKKRFLETCDRTLPDEVKNALRLPAFDSYEWEDWDVIHLMQTMFVELNLLEKFNIPIETLREWLYEMKNGANDAGRQRGSGREPKWSSLPRKEGGVLGLRENLV</sequence>
<feature type="region of interest" description="Disordered" evidence="1">
    <location>
        <begin position="111"/>
        <end position="132"/>
    </location>
</feature>
<protein>
    <submittedName>
        <fullName evidence="3">AGAP002927-PB-like protein</fullName>
    </submittedName>
</protein>
<dbReference type="Proteomes" id="UP000030765">
    <property type="component" value="Unassembled WGS sequence"/>
</dbReference>
<accession>A0A084VH82</accession>
<organism evidence="3">
    <name type="scientific">Anopheles sinensis</name>
    <name type="common">Mosquito</name>
    <dbReference type="NCBI Taxonomy" id="74873"/>
    <lineage>
        <taxon>Eukaryota</taxon>
        <taxon>Metazoa</taxon>
        <taxon>Ecdysozoa</taxon>
        <taxon>Arthropoda</taxon>
        <taxon>Hexapoda</taxon>
        <taxon>Insecta</taxon>
        <taxon>Pterygota</taxon>
        <taxon>Neoptera</taxon>
        <taxon>Endopterygota</taxon>
        <taxon>Diptera</taxon>
        <taxon>Nematocera</taxon>
        <taxon>Culicoidea</taxon>
        <taxon>Culicidae</taxon>
        <taxon>Anophelinae</taxon>
        <taxon>Anopheles</taxon>
    </lineage>
</organism>
<dbReference type="VEuPathDB" id="VectorBase:ASIC004617"/>
<dbReference type="VEuPathDB" id="VectorBase:ASIS002462"/>
<dbReference type="InterPro" id="IPR036971">
    <property type="entry name" value="PDEase_catalytic_dom_sf"/>
</dbReference>
<dbReference type="GO" id="GO:0004114">
    <property type="term" value="F:3',5'-cyclic-nucleotide phosphodiesterase activity"/>
    <property type="evidence" value="ECO:0007669"/>
    <property type="project" value="InterPro"/>
</dbReference>
<feature type="compositionally biased region" description="Basic and acidic residues" evidence="1">
    <location>
        <begin position="120"/>
        <end position="132"/>
    </location>
</feature>
<evidence type="ECO:0000313" key="3">
    <source>
        <dbReference type="EMBL" id="KFB37326.1"/>
    </source>
</evidence>
<gene>
    <name evidence="3" type="ORF">ZHAS_00004617</name>
</gene>
<reference evidence="4" key="2">
    <citation type="submission" date="2020-05" db="UniProtKB">
        <authorList>
            <consortium name="EnsemblMetazoa"/>
        </authorList>
    </citation>
    <scope>IDENTIFICATION</scope>
</reference>
<reference evidence="3 5" key="1">
    <citation type="journal article" date="2014" name="BMC Genomics">
        <title>Genome sequence of Anopheles sinensis provides insight into genetics basis of mosquito competence for malaria parasites.</title>
        <authorList>
            <person name="Zhou D."/>
            <person name="Zhang D."/>
            <person name="Ding G."/>
            <person name="Shi L."/>
            <person name="Hou Q."/>
            <person name="Ye Y."/>
            <person name="Xu Y."/>
            <person name="Zhou H."/>
            <person name="Xiong C."/>
            <person name="Li S."/>
            <person name="Yu J."/>
            <person name="Hong S."/>
            <person name="Yu X."/>
            <person name="Zou P."/>
            <person name="Chen C."/>
            <person name="Chang X."/>
            <person name="Wang W."/>
            <person name="Lv Y."/>
            <person name="Sun Y."/>
            <person name="Ma L."/>
            <person name="Shen B."/>
            <person name="Zhu C."/>
        </authorList>
    </citation>
    <scope>NUCLEOTIDE SEQUENCE [LARGE SCALE GENOMIC DNA]</scope>
</reference>
<dbReference type="SUPFAM" id="SSF109604">
    <property type="entry name" value="HD-domain/PDEase-like"/>
    <property type="match status" value="1"/>
</dbReference>
<dbReference type="AlphaFoldDB" id="A0A084VH82"/>
<keyword evidence="5" id="KW-1185">Reference proteome</keyword>
<dbReference type="EnsemblMetazoa" id="ASIC004617-RA">
    <property type="protein sequence ID" value="ASIC004617-PA"/>
    <property type="gene ID" value="ASIC004617"/>
</dbReference>
<evidence type="ECO:0000259" key="2">
    <source>
        <dbReference type="PROSITE" id="PS51845"/>
    </source>
</evidence>
<dbReference type="STRING" id="74873.A0A084VH82"/>
<proteinExistence type="predicted"/>
<name>A0A084VH82_ANOSI</name>
<dbReference type="GO" id="GO:0007165">
    <property type="term" value="P:signal transduction"/>
    <property type="evidence" value="ECO:0007669"/>
    <property type="project" value="InterPro"/>
</dbReference>
<dbReference type="OrthoDB" id="546632at2759"/>
<dbReference type="EMBL" id="ATLV01013148">
    <property type="status" value="NOT_ANNOTATED_CDS"/>
    <property type="molecule type" value="Genomic_DNA"/>
</dbReference>
<evidence type="ECO:0000256" key="1">
    <source>
        <dbReference type="SAM" id="MobiDB-lite"/>
    </source>
</evidence>
<feature type="domain" description="PDEase" evidence="2">
    <location>
        <begin position="41"/>
        <end position="110"/>
    </location>
</feature>
<evidence type="ECO:0000313" key="4">
    <source>
        <dbReference type="EnsemblMetazoa" id="ASIC004617-PA"/>
    </source>
</evidence>
<dbReference type="Gene3D" id="1.10.1300.10">
    <property type="entry name" value="3'5'-cyclic nucleotide phosphodiesterase, catalytic domain"/>
    <property type="match status" value="1"/>
</dbReference>